<dbReference type="RefSeq" id="WP_190470335.1">
    <property type="nucleotide sequence ID" value="NZ_JACJSG010000010.1"/>
</dbReference>
<accession>A0ABR8D3D3</accession>
<dbReference type="InterPro" id="IPR021362">
    <property type="entry name" value="DUF2834"/>
</dbReference>
<comment type="caution">
    <text evidence="2">The sequence shown here is derived from an EMBL/GenBank/DDBJ whole genome shotgun (WGS) entry which is preliminary data.</text>
</comment>
<name>A0ABR8D3D3_9NOST</name>
<sequence>MVKIIYLLLCIIGTVLPYSQFLPFLLDNGLNIPLFIEQLFANRISSFFGLDLIISSLVFWVFIFWEGTRLRMSNLWVYVASNLLVGVSLALPLFLLMRHQHLEQQTETVSY</sequence>
<protein>
    <submittedName>
        <fullName evidence="2">DUF2834 domain-containing protein</fullName>
    </submittedName>
</protein>
<feature type="transmembrane region" description="Helical" evidence="1">
    <location>
        <begin position="47"/>
        <end position="65"/>
    </location>
</feature>
<keyword evidence="1" id="KW-0812">Transmembrane</keyword>
<dbReference type="Proteomes" id="UP000661112">
    <property type="component" value="Unassembled WGS sequence"/>
</dbReference>
<keyword evidence="3" id="KW-1185">Reference proteome</keyword>
<keyword evidence="1" id="KW-0472">Membrane</keyword>
<evidence type="ECO:0000313" key="2">
    <source>
        <dbReference type="EMBL" id="MBD2500795.1"/>
    </source>
</evidence>
<reference evidence="2 3" key="1">
    <citation type="journal article" date="2020" name="ISME J.">
        <title>Comparative genomics reveals insights into cyanobacterial evolution and habitat adaptation.</title>
        <authorList>
            <person name="Chen M.Y."/>
            <person name="Teng W.K."/>
            <person name="Zhao L."/>
            <person name="Hu C.X."/>
            <person name="Zhou Y.K."/>
            <person name="Han B.P."/>
            <person name="Song L.R."/>
            <person name="Shu W.S."/>
        </authorList>
    </citation>
    <scope>NUCLEOTIDE SEQUENCE [LARGE SCALE GENOMIC DNA]</scope>
    <source>
        <strain evidence="2 3">FACHB-119</strain>
    </source>
</reference>
<evidence type="ECO:0000256" key="1">
    <source>
        <dbReference type="SAM" id="Phobius"/>
    </source>
</evidence>
<dbReference type="Pfam" id="PF11196">
    <property type="entry name" value="DUF2834"/>
    <property type="match status" value="1"/>
</dbReference>
<proteinExistence type="predicted"/>
<organism evidence="2 3">
    <name type="scientific">Anabaena azotica FACHB-119</name>
    <dbReference type="NCBI Taxonomy" id="947527"/>
    <lineage>
        <taxon>Bacteria</taxon>
        <taxon>Bacillati</taxon>
        <taxon>Cyanobacteriota</taxon>
        <taxon>Cyanophyceae</taxon>
        <taxon>Nostocales</taxon>
        <taxon>Nostocaceae</taxon>
        <taxon>Anabaena</taxon>
        <taxon>Anabaena azotica</taxon>
    </lineage>
</organism>
<feature type="transmembrane region" description="Helical" evidence="1">
    <location>
        <begin position="77"/>
        <end position="96"/>
    </location>
</feature>
<evidence type="ECO:0000313" key="3">
    <source>
        <dbReference type="Proteomes" id="UP000661112"/>
    </source>
</evidence>
<gene>
    <name evidence="2" type="ORF">H6G83_09250</name>
</gene>
<keyword evidence="1" id="KW-1133">Transmembrane helix</keyword>
<dbReference type="EMBL" id="JACJSG010000010">
    <property type="protein sequence ID" value="MBD2500795.1"/>
    <property type="molecule type" value="Genomic_DNA"/>
</dbReference>
<feature type="transmembrane region" description="Helical" evidence="1">
    <location>
        <begin position="6"/>
        <end position="26"/>
    </location>
</feature>